<comment type="caution">
    <text evidence="1">The sequence shown here is derived from an EMBL/GenBank/DDBJ whole genome shotgun (WGS) entry which is preliminary data.</text>
</comment>
<proteinExistence type="predicted"/>
<organism evidence="1 2">
    <name type="scientific">Zingiber officinale</name>
    <name type="common">Ginger</name>
    <name type="synonym">Amomum zingiber</name>
    <dbReference type="NCBI Taxonomy" id="94328"/>
    <lineage>
        <taxon>Eukaryota</taxon>
        <taxon>Viridiplantae</taxon>
        <taxon>Streptophyta</taxon>
        <taxon>Embryophyta</taxon>
        <taxon>Tracheophyta</taxon>
        <taxon>Spermatophyta</taxon>
        <taxon>Magnoliopsida</taxon>
        <taxon>Liliopsida</taxon>
        <taxon>Zingiberales</taxon>
        <taxon>Zingiberaceae</taxon>
        <taxon>Zingiber</taxon>
    </lineage>
</organism>
<dbReference type="GO" id="GO:0005783">
    <property type="term" value="C:endoplasmic reticulum"/>
    <property type="evidence" value="ECO:0007669"/>
    <property type="project" value="TreeGrafter"/>
</dbReference>
<dbReference type="Gene3D" id="1.25.10.10">
    <property type="entry name" value="Leucine-rich Repeat Variant"/>
    <property type="match status" value="1"/>
</dbReference>
<dbReference type="SUPFAM" id="SSF48371">
    <property type="entry name" value="ARM repeat"/>
    <property type="match status" value="1"/>
</dbReference>
<evidence type="ECO:0000313" key="2">
    <source>
        <dbReference type="Proteomes" id="UP000734854"/>
    </source>
</evidence>
<name>A0A8J5IA49_ZINOF</name>
<dbReference type="GO" id="GO:0000774">
    <property type="term" value="F:adenyl-nucleotide exchange factor activity"/>
    <property type="evidence" value="ECO:0007669"/>
    <property type="project" value="TreeGrafter"/>
</dbReference>
<dbReference type="Proteomes" id="UP000734854">
    <property type="component" value="Unassembled WGS sequence"/>
</dbReference>
<sequence length="174" mass="19188">MGPSRRTLPDYMARKNFWVVSIDSKTIEPLSLVAIDGKRETKNMLDELQEHVESIDMANDLHSIGGLVPLLGYLKNSDAGICAKAADVVTTIVQNNPRSQQLVMEASSLESLLSNFISDPDLTVRTKTLSAISSLIWNNKAGIYAFLIANDYAGLRNLCIPYFLCAYLGHLVNQ</sequence>
<dbReference type="PANTHER" id="PTHR19316:SF18">
    <property type="entry name" value="HSP70-BINDING PROTEIN 1"/>
    <property type="match status" value="1"/>
</dbReference>
<keyword evidence="2" id="KW-1185">Reference proteome</keyword>
<dbReference type="PANTHER" id="PTHR19316">
    <property type="entry name" value="PROTEIN FOLDING REGULATOR"/>
    <property type="match status" value="1"/>
</dbReference>
<dbReference type="AlphaFoldDB" id="A0A8J5IA49"/>
<dbReference type="EMBL" id="JACMSC010000003">
    <property type="protein sequence ID" value="KAG6530350.1"/>
    <property type="molecule type" value="Genomic_DNA"/>
</dbReference>
<protein>
    <recommendedName>
        <fullName evidence="3">ARM repeat superfamily protein</fullName>
    </recommendedName>
</protein>
<dbReference type="InterPro" id="IPR016024">
    <property type="entry name" value="ARM-type_fold"/>
</dbReference>
<gene>
    <name evidence="1" type="ORF">ZIOFF_012578</name>
</gene>
<dbReference type="InterPro" id="IPR050693">
    <property type="entry name" value="Hsp70_NEF-Inhibitors"/>
</dbReference>
<evidence type="ECO:0000313" key="1">
    <source>
        <dbReference type="EMBL" id="KAG6530350.1"/>
    </source>
</evidence>
<dbReference type="InterPro" id="IPR011989">
    <property type="entry name" value="ARM-like"/>
</dbReference>
<accession>A0A8J5IA49</accession>
<reference evidence="1 2" key="1">
    <citation type="submission" date="2020-08" db="EMBL/GenBank/DDBJ databases">
        <title>Plant Genome Project.</title>
        <authorList>
            <person name="Zhang R.-G."/>
        </authorList>
    </citation>
    <scope>NUCLEOTIDE SEQUENCE [LARGE SCALE GENOMIC DNA]</scope>
    <source>
        <tissue evidence="1">Rhizome</tissue>
    </source>
</reference>
<evidence type="ECO:0008006" key="3">
    <source>
        <dbReference type="Google" id="ProtNLM"/>
    </source>
</evidence>